<dbReference type="Pfam" id="PF09580">
    <property type="entry name" value="Spore_YhcN_YlaJ"/>
    <property type="match status" value="1"/>
</dbReference>
<dbReference type="AlphaFoldDB" id="A0A5B8RIY8"/>
<feature type="region of interest" description="Disordered" evidence="1">
    <location>
        <begin position="1"/>
        <end position="46"/>
    </location>
</feature>
<organism evidence="2">
    <name type="scientific">uncultured organism</name>
    <dbReference type="NCBI Taxonomy" id="155900"/>
    <lineage>
        <taxon>unclassified sequences</taxon>
        <taxon>environmental samples</taxon>
    </lineage>
</organism>
<evidence type="ECO:0000313" key="2">
    <source>
        <dbReference type="EMBL" id="QEA07978.1"/>
    </source>
</evidence>
<protein>
    <recommendedName>
        <fullName evidence="3">Sporulation lipoprotein YhcN/YlaJ</fullName>
    </recommendedName>
</protein>
<evidence type="ECO:0008006" key="3">
    <source>
        <dbReference type="Google" id="ProtNLM"/>
    </source>
</evidence>
<evidence type="ECO:0000256" key="1">
    <source>
        <dbReference type="SAM" id="MobiDB-lite"/>
    </source>
</evidence>
<dbReference type="EMBL" id="MN079553">
    <property type="protein sequence ID" value="QEA07978.1"/>
    <property type="molecule type" value="Genomic_DNA"/>
</dbReference>
<name>A0A5B8RIY8_9ZZZZ</name>
<feature type="compositionally biased region" description="Basic and acidic residues" evidence="1">
    <location>
        <begin position="31"/>
        <end position="45"/>
    </location>
</feature>
<proteinExistence type="predicted"/>
<gene>
    <name evidence="2" type="ORF">KBTEX_04344</name>
</gene>
<reference evidence="2" key="1">
    <citation type="submission" date="2019-06" db="EMBL/GenBank/DDBJ databases">
        <authorList>
            <person name="Murdoch R.W."/>
            <person name="Fathepure B."/>
        </authorList>
    </citation>
    <scope>NUCLEOTIDE SEQUENCE</scope>
</reference>
<sequence length="181" mass="20405">MNLSTGSHPGDRQNAPTENDAANGRFGYVRHQKDPRGDNEARDGRIPQLNLEQLADTIGRLTVRLDQVNDVSTLVTNREVLVGYKTDSENREMTADQVKNTAFSIVPRYYHVYVTDDPQVIPDIQRFQNLTHTREIDNLLSDTIAEMKQASPQGKDINDGENPNGEDKDDQTPEKTNNNNK</sequence>
<dbReference type="InterPro" id="IPR019076">
    <property type="entry name" value="Spore_lipoprot_YhcN/YlaJ-like"/>
</dbReference>
<accession>A0A5B8RIY8</accession>
<feature type="region of interest" description="Disordered" evidence="1">
    <location>
        <begin position="145"/>
        <end position="181"/>
    </location>
</feature>